<sequence length="63" mass="7062">MRNGMLTEVLCAIKLDLWLKAFAKCMTYSPVSSLNPVRAFLALICQRGYAILQLDVEPAFLNV</sequence>
<dbReference type="Proteomes" id="UP001163321">
    <property type="component" value="Chromosome 4"/>
</dbReference>
<gene>
    <name evidence="1" type="ORF">PsorP6_006568</name>
</gene>
<proteinExistence type="predicted"/>
<protein>
    <submittedName>
        <fullName evidence="1">Uncharacterized protein</fullName>
    </submittedName>
</protein>
<organism evidence="1 2">
    <name type="scientific">Peronosclerospora sorghi</name>
    <dbReference type="NCBI Taxonomy" id="230839"/>
    <lineage>
        <taxon>Eukaryota</taxon>
        <taxon>Sar</taxon>
        <taxon>Stramenopiles</taxon>
        <taxon>Oomycota</taxon>
        <taxon>Peronosporomycetes</taxon>
        <taxon>Peronosporales</taxon>
        <taxon>Peronosporaceae</taxon>
        <taxon>Peronosclerospora</taxon>
    </lineage>
</organism>
<comment type="caution">
    <text evidence="1">The sequence shown here is derived from an EMBL/GenBank/DDBJ whole genome shotgun (WGS) entry which is preliminary data.</text>
</comment>
<keyword evidence="2" id="KW-1185">Reference proteome</keyword>
<name>A0ACC0W6B1_9STRA</name>
<evidence type="ECO:0000313" key="2">
    <source>
        <dbReference type="Proteomes" id="UP001163321"/>
    </source>
</evidence>
<reference evidence="1 2" key="1">
    <citation type="journal article" date="2022" name="bioRxiv">
        <title>The genome of the oomycete Peronosclerospora sorghi, a cosmopolitan pathogen of maize and sorghum, is inflated with dispersed pseudogenes.</title>
        <authorList>
            <person name="Fletcher K."/>
            <person name="Martin F."/>
            <person name="Isakeit T."/>
            <person name="Cavanaugh K."/>
            <person name="Magill C."/>
            <person name="Michelmore R."/>
        </authorList>
    </citation>
    <scope>NUCLEOTIDE SEQUENCE [LARGE SCALE GENOMIC DNA]</scope>
    <source>
        <strain evidence="1">P6</strain>
    </source>
</reference>
<accession>A0ACC0W6B1</accession>
<dbReference type="EMBL" id="CM047583">
    <property type="protein sequence ID" value="KAI9913561.1"/>
    <property type="molecule type" value="Genomic_DNA"/>
</dbReference>
<evidence type="ECO:0000313" key="1">
    <source>
        <dbReference type="EMBL" id="KAI9913561.1"/>
    </source>
</evidence>